<dbReference type="AlphaFoldDB" id="A0A0A3A607"/>
<gene>
    <name evidence="1" type="ORF">IO48_03770</name>
</gene>
<proteinExistence type="predicted"/>
<dbReference type="EMBL" id="JPJQ01000018">
    <property type="protein sequence ID" value="KGQ62530.1"/>
    <property type="molecule type" value="Genomic_DNA"/>
</dbReference>
<accession>A0A0A3A607</accession>
<sequence>MRKIIQICANSNNAMINGESLFALCDDGSVWALTESLDCGWVRFPDVPQDEPKQTEQSVGD</sequence>
<protein>
    <submittedName>
        <fullName evidence="1">Uncharacterized protein</fullName>
    </submittedName>
</protein>
<dbReference type="Proteomes" id="UP000030554">
    <property type="component" value="Unassembled WGS sequence"/>
</dbReference>
<comment type="caution">
    <text evidence="1">The sequence shown here is derived from an EMBL/GenBank/DDBJ whole genome shotgun (WGS) entry which is preliminary data.</text>
</comment>
<evidence type="ECO:0000313" key="2">
    <source>
        <dbReference type="Proteomes" id="UP000030554"/>
    </source>
</evidence>
<evidence type="ECO:0000313" key="1">
    <source>
        <dbReference type="EMBL" id="KGQ62530.1"/>
    </source>
</evidence>
<organism evidence="1 2">
    <name type="scientific">Gallibacterium anatis 4895</name>
    <dbReference type="NCBI Taxonomy" id="1396510"/>
    <lineage>
        <taxon>Bacteria</taxon>
        <taxon>Pseudomonadati</taxon>
        <taxon>Pseudomonadota</taxon>
        <taxon>Gammaproteobacteria</taxon>
        <taxon>Pasteurellales</taxon>
        <taxon>Pasteurellaceae</taxon>
        <taxon>Gallibacterium</taxon>
    </lineage>
</organism>
<reference evidence="1 2" key="1">
    <citation type="submission" date="2014-07" db="EMBL/GenBank/DDBJ databases">
        <title>Chaperone-usher fimbriae in a diverse selection of Gallibacterium genomes.</title>
        <authorList>
            <person name="Kudirkiene E."/>
            <person name="Bager R.J."/>
            <person name="Johnson T.J."/>
            <person name="Bojesen A.M."/>
        </authorList>
    </citation>
    <scope>NUCLEOTIDE SEQUENCE [LARGE SCALE GENOMIC DNA]</scope>
    <source>
        <strain evidence="1 2">4895</strain>
    </source>
</reference>
<name>A0A0A3A607_9PAST</name>
<dbReference type="RefSeq" id="WP_039163016.1">
    <property type="nucleotide sequence ID" value="NZ_JPJQ01000018.1"/>
</dbReference>